<gene>
    <name evidence="1" type="primary">CDC8</name>
    <name evidence="1" type="ORF">FBU59_001325</name>
</gene>
<keyword evidence="1" id="KW-0808">Transferase</keyword>
<proteinExistence type="predicted"/>
<name>A0ACC1JEL0_9FUNG</name>
<evidence type="ECO:0000313" key="1">
    <source>
        <dbReference type="EMBL" id="KAJ1949035.1"/>
    </source>
</evidence>
<dbReference type="Proteomes" id="UP001150603">
    <property type="component" value="Unassembled WGS sequence"/>
</dbReference>
<sequence length="389" mass="43783">MARGLFLLFEGCDRSGKSTQCSMLVDALQTQGIKAKLLKFPDRTTAIGQMINGYLTQETKLSDEAVHLLFSANRWEAMENIRKELESGTTLVVDRYAFSGVAFSACKGLSLEWCKAPDVGLVAPDRVFFMDIHPDDAAKRDGFGEEVYEKREFQIEVRVKFFALMEENWSIVDANRDKETIHRQILNLTMALIKRHEKKSLPMAKLWEDKNAQQLARIRRPTLLFSAIPSTTDPAPNGHVVNVPVATARSVWNDRLCSIQATGNASLLTYLRDAGIEQSLWNSTEGSVDVVMLADKGQRWVRGAVCGSRITVEECAVEMGMNVRQNDWYYTRSNDDGRFVALSRDGNVVIYDGHTRRETQVTWANDSGVQYGVVEYAMEEELGRSTGIF</sequence>
<comment type="caution">
    <text evidence="1">The sequence shown here is derived from an EMBL/GenBank/DDBJ whole genome shotgun (WGS) entry which is preliminary data.</text>
</comment>
<reference evidence="1" key="1">
    <citation type="submission" date="2022-07" db="EMBL/GenBank/DDBJ databases">
        <title>Phylogenomic reconstructions and comparative analyses of Kickxellomycotina fungi.</title>
        <authorList>
            <person name="Reynolds N.K."/>
            <person name="Stajich J.E."/>
            <person name="Barry K."/>
            <person name="Grigoriev I.V."/>
            <person name="Crous P."/>
            <person name="Smith M.E."/>
        </authorList>
    </citation>
    <scope>NUCLEOTIDE SEQUENCE</scope>
    <source>
        <strain evidence="1">NRRL 5244</strain>
    </source>
</reference>
<keyword evidence="1" id="KW-0418">Kinase</keyword>
<dbReference type="EMBL" id="JANBPW010000564">
    <property type="protein sequence ID" value="KAJ1949035.1"/>
    <property type="molecule type" value="Genomic_DNA"/>
</dbReference>
<dbReference type="EC" id="2.7.4.9" evidence="1"/>
<keyword evidence="2" id="KW-1185">Reference proteome</keyword>
<protein>
    <submittedName>
        <fullName evidence="1">Thymidylate kinase</fullName>
        <ecNumber evidence="1">2.7.4.9</ecNumber>
    </submittedName>
</protein>
<organism evidence="1 2">
    <name type="scientific">Linderina macrospora</name>
    <dbReference type="NCBI Taxonomy" id="4868"/>
    <lineage>
        <taxon>Eukaryota</taxon>
        <taxon>Fungi</taxon>
        <taxon>Fungi incertae sedis</taxon>
        <taxon>Zoopagomycota</taxon>
        <taxon>Kickxellomycotina</taxon>
        <taxon>Kickxellomycetes</taxon>
        <taxon>Kickxellales</taxon>
        <taxon>Kickxellaceae</taxon>
        <taxon>Linderina</taxon>
    </lineage>
</organism>
<evidence type="ECO:0000313" key="2">
    <source>
        <dbReference type="Proteomes" id="UP001150603"/>
    </source>
</evidence>
<accession>A0ACC1JEL0</accession>